<dbReference type="GO" id="GO:0071603">
    <property type="term" value="P:endothelial cell-cell adhesion"/>
    <property type="evidence" value="ECO:0007669"/>
    <property type="project" value="Ensembl"/>
</dbReference>
<dbReference type="GO" id="GO:0006805">
    <property type="term" value="P:xenobiotic metabolic process"/>
    <property type="evidence" value="ECO:0007669"/>
    <property type="project" value="Ensembl"/>
</dbReference>
<dbReference type="GO" id="GO:0042574">
    <property type="term" value="P:retinal metabolic process"/>
    <property type="evidence" value="ECO:0007669"/>
    <property type="project" value="Ensembl"/>
</dbReference>
<dbReference type="GO" id="GO:0020037">
    <property type="term" value="F:heme binding"/>
    <property type="evidence" value="ECO:0007669"/>
    <property type="project" value="Ensembl"/>
</dbReference>
<dbReference type="GO" id="GO:0016829">
    <property type="term" value="F:lyase activity"/>
    <property type="evidence" value="ECO:0007669"/>
    <property type="project" value="UniProtKB-KW"/>
</dbReference>
<dbReference type="PRINTS" id="PR00385">
    <property type="entry name" value="P450"/>
</dbReference>
<dbReference type="InterPro" id="IPR017972">
    <property type="entry name" value="Cyt_P450_CS"/>
</dbReference>
<dbReference type="GO" id="GO:0006809">
    <property type="term" value="P:nitric oxide biosynthetic process"/>
    <property type="evidence" value="ECO:0007669"/>
    <property type="project" value="Ensembl"/>
</dbReference>
<dbReference type="FunCoup" id="H0XAP9">
    <property type="interactions" value="829"/>
</dbReference>
<dbReference type="FunFam" id="1.10.630.10:FF:000002">
    <property type="entry name" value="Cytochrome P450 1A1"/>
    <property type="match status" value="1"/>
</dbReference>
<dbReference type="GeneID" id="100949593"/>
<dbReference type="GO" id="GO:0010575">
    <property type="term" value="P:positive regulation of vascular endothelial growth factor production"/>
    <property type="evidence" value="ECO:0007669"/>
    <property type="project" value="Ensembl"/>
</dbReference>
<keyword evidence="11 16" id="KW-0503">Monooxygenase</keyword>
<comment type="subcellular location">
    <subcellularLocation>
        <location evidence="3">Endoplasmic reticulum membrane</location>
    </subcellularLocation>
    <subcellularLocation>
        <location evidence="2">Microsome membrane</location>
    </subcellularLocation>
</comment>
<organism evidence="18 19">
    <name type="scientific">Otolemur garnettii</name>
    <name type="common">Small-eared galago</name>
    <name type="synonym">Garnett's greater bushbaby</name>
    <dbReference type="NCBI Taxonomy" id="30611"/>
    <lineage>
        <taxon>Eukaryota</taxon>
        <taxon>Metazoa</taxon>
        <taxon>Chordata</taxon>
        <taxon>Craniata</taxon>
        <taxon>Vertebrata</taxon>
        <taxon>Euteleostomi</taxon>
        <taxon>Mammalia</taxon>
        <taxon>Eutheria</taxon>
        <taxon>Euarchontoglires</taxon>
        <taxon>Primates</taxon>
        <taxon>Strepsirrhini</taxon>
        <taxon>Lorisiformes</taxon>
        <taxon>Galagidae</taxon>
        <taxon>Otolemur</taxon>
    </lineage>
</organism>
<evidence type="ECO:0000256" key="7">
    <source>
        <dbReference type="ARBA" id="ARBA00022824"/>
    </source>
</evidence>
<evidence type="ECO:0000256" key="3">
    <source>
        <dbReference type="ARBA" id="ARBA00004586"/>
    </source>
</evidence>
<dbReference type="Ensembl" id="ENSOGAT00000014191.2">
    <property type="protein sequence ID" value="ENSOGAP00000012713.2"/>
    <property type="gene ID" value="ENSOGAG00000014192.2"/>
</dbReference>
<dbReference type="GO" id="GO:0019369">
    <property type="term" value="P:arachidonate metabolic process"/>
    <property type="evidence" value="ECO:0007669"/>
    <property type="project" value="Ensembl"/>
</dbReference>
<dbReference type="GO" id="GO:0009636">
    <property type="term" value="P:response to toxic substance"/>
    <property type="evidence" value="ECO:0007669"/>
    <property type="project" value="Ensembl"/>
</dbReference>
<dbReference type="OrthoDB" id="1055148at2759"/>
<dbReference type="PANTHER" id="PTHR24289">
    <property type="entry name" value="STEROID 17-ALPHA-HYDROXYLASE/17,20 LYASE"/>
    <property type="match status" value="1"/>
</dbReference>
<dbReference type="EMBL" id="AAQR03122294">
    <property type="status" value="NOT_ANNOTATED_CDS"/>
    <property type="molecule type" value="Genomic_DNA"/>
</dbReference>
<dbReference type="GO" id="GO:0046466">
    <property type="term" value="P:membrane lipid catabolic process"/>
    <property type="evidence" value="ECO:0007669"/>
    <property type="project" value="Ensembl"/>
</dbReference>
<dbReference type="GO" id="GO:0005739">
    <property type="term" value="C:mitochondrion"/>
    <property type="evidence" value="ECO:0007669"/>
    <property type="project" value="Ensembl"/>
</dbReference>
<dbReference type="GO" id="GO:0001525">
    <property type="term" value="P:angiogenesis"/>
    <property type="evidence" value="ECO:0007669"/>
    <property type="project" value="Ensembl"/>
</dbReference>
<dbReference type="GO" id="GO:0005506">
    <property type="term" value="F:iron ion binding"/>
    <property type="evidence" value="ECO:0007669"/>
    <property type="project" value="InterPro"/>
</dbReference>
<dbReference type="Gene3D" id="1.10.630.10">
    <property type="entry name" value="Cytochrome P450"/>
    <property type="match status" value="1"/>
</dbReference>
<sequence>MATSLCGNDPWPLSLLSVQQTTLLLLLSVLAAVHAGQWLLRQRRQQVGSAPPGPFAWPVIGNVLTVGRAAHLSFARLAQRYGDVFQIHLGSCPIVVLNGERAIHEALVQQGAVFADRPPFASFRVVSGGRSIAFGRYSEYWKTQRRAAHGTMRAFSTRQPHSRRVLEGHVLGEARELVALLVRGSAGGTFLDPRPLTLVAVANVMSAVCFGCRYSHDDAEFRELLSHNEEFGRTVGAGSLVDVLPWLQLFPNPVRTAFREFAQLNLSFSNFVYDKFLKHQESPGPRAAPRDLMDAFILSAEKKVTGDSGAGGAQLDLENVPATLTDIFGASQDTLSTALQWLLLLLVRYPDVQARVQAELDQVVGRDRLPCMADQPNLPYVMAFLYEAMRFSSFVPVTIPHATTASTSILGYHIPKDTVVFVNQWSVNHDPGKWLNPEDFDPTRFLDKDGFINKDLTSSVMIFSAGRRRCIGEELSKMQLFLFTSILTHQCNFRANPKEPLTMNFTYGLSIKPKSFKINITLRGSMELLDGAVQKLQAEEVCQ</sequence>
<proteinExistence type="inferred from homology"/>
<evidence type="ECO:0000256" key="17">
    <source>
        <dbReference type="SAM" id="Phobius"/>
    </source>
</evidence>
<evidence type="ECO:0000256" key="8">
    <source>
        <dbReference type="ARBA" id="ARBA00022848"/>
    </source>
</evidence>
<evidence type="ECO:0000256" key="5">
    <source>
        <dbReference type="ARBA" id="ARBA00022617"/>
    </source>
</evidence>
<dbReference type="GO" id="GO:0042446">
    <property type="term" value="P:hormone biosynthetic process"/>
    <property type="evidence" value="ECO:0007669"/>
    <property type="project" value="TreeGrafter"/>
</dbReference>
<dbReference type="GO" id="GO:0042448">
    <property type="term" value="P:progesterone metabolic process"/>
    <property type="evidence" value="ECO:0007669"/>
    <property type="project" value="TreeGrafter"/>
</dbReference>
<dbReference type="GO" id="GO:0061304">
    <property type="term" value="P:retinal blood vessel morphogenesis"/>
    <property type="evidence" value="ECO:0007669"/>
    <property type="project" value="Ensembl"/>
</dbReference>
<dbReference type="GO" id="GO:0101020">
    <property type="term" value="F:estrogen 16-alpha-hydroxylase activity"/>
    <property type="evidence" value="ECO:0007669"/>
    <property type="project" value="Ensembl"/>
</dbReference>
<dbReference type="PANTHER" id="PTHR24289:SF16">
    <property type="entry name" value="CYTOCHROME P450 1B1"/>
    <property type="match status" value="1"/>
</dbReference>
<gene>
    <name evidence="18 20" type="primary">CYP1B1</name>
</gene>
<evidence type="ECO:0000256" key="2">
    <source>
        <dbReference type="ARBA" id="ARBA00004524"/>
    </source>
</evidence>
<dbReference type="GO" id="GO:0043534">
    <property type="term" value="P:blood vessel endothelial cell migration"/>
    <property type="evidence" value="ECO:0007669"/>
    <property type="project" value="Ensembl"/>
</dbReference>
<dbReference type="GO" id="GO:0042572">
    <property type="term" value="P:retinol metabolic process"/>
    <property type="evidence" value="ECO:0007669"/>
    <property type="project" value="Ensembl"/>
</dbReference>
<dbReference type="GO" id="GO:0030336">
    <property type="term" value="P:negative regulation of cell migration"/>
    <property type="evidence" value="ECO:0007669"/>
    <property type="project" value="Ensembl"/>
</dbReference>
<dbReference type="GO" id="GO:0008285">
    <property type="term" value="P:negative regulation of cell population proliferation"/>
    <property type="evidence" value="ECO:0007669"/>
    <property type="project" value="Ensembl"/>
</dbReference>
<keyword evidence="10 15" id="KW-0408">Iron</keyword>
<keyword evidence="17" id="KW-1133">Transmembrane helix</keyword>
<evidence type="ECO:0000313" key="18">
    <source>
        <dbReference type="Ensembl" id="ENSOGAP00000012713.2"/>
    </source>
</evidence>
<dbReference type="GO" id="GO:0030199">
    <property type="term" value="P:collagen fibril organization"/>
    <property type="evidence" value="ECO:0007669"/>
    <property type="project" value="Ensembl"/>
</dbReference>
<evidence type="ECO:0000256" key="15">
    <source>
        <dbReference type="PIRSR" id="PIRSR602401-1"/>
    </source>
</evidence>
<keyword evidence="12" id="KW-0443">Lipid metabolism</keyword>
<reference evidence="19" key="1">
    <citation type="submission" date="2011-03" db="EMBL/GenBank/DDBJ databases">
        <title>Version 3 of the genome sequence of Otolemur garnettii (Bushbaby).</title>
        <authorList>
            <consortium name="The Broad Institute Genome Sequencing Platform"/>
            <person name="Di Palma F."/>
            <person name="Johnson J."/>
            <person name="Lander E.S."/>
            <person name="Lindblad-Toh K."/>
            <person name="Jaffe D.B."/>
            <person name="Gnerre S."/>
            <person name="MacCallum I."/>
            <person name="Przybylski D."/>
            <person name="Ribeiro F.J."/>
            <person name="Burton J.N."/>
            <person name="Walker B.J."/>
            <person name="Sharpe T."/>
            <person name="Hall G."/>
        </authorList>
    </citation>
    <scope>NUCLEOTIDE SEQUENCE [LARGE SCALE GENOMIC DNA]</scope>
</reference>
<accession>H0XAP9</accession>
<reference evidence="18" key="2">
    <citation type="submission" date="2025-08" db="UniProtKB">
        <authorList>
            <consortium name="Ensembl"/>
        </authorList>
    </citation>
    <scope>IDENTIFICATION</scope>
</reference>
<dbReference type="GO" id="GO:0009404">
    <property type="term" value="P:toxin metabolic process"/>
    <property type="evidence" value="ECO:0007669"/>
    <property type="project" value="Ensembl"/>
</dbReference>
<comment type="similarity">
    <text evidence="4 16">Belongs to the cytochrome P450 family.</text>
</comment>
<dbReference type="GO" id="GO:0002930">
    <property type="term" value="P:trabecular meshwork development"/>
    <property type="evidence" value="ECO:0007669"/>
    <property type="project" value="Ensembl"/>
</dbReference>
<dbReference type="Pfam" id="PF00067">
    <property type="entry name" value="p450"/>
    <property type="match status" value="1"/>
</dbReference>
<keyword evidence="13 17" id="KW-0472">Membrane</keyword>
<dbReference type="GO" id="GO:0043065">
    <property type="term" value="P:positive regulation of apoptotic process"/>
    <property type="evidence" value="ECO:0007669"/>
    <property type="project" value="Ensembl"/>
</dbReference>
<comment type="cofactor">
    <cofactor evidence="1 15">
        <name>heme</name>
        <dbReference type="ChEBI" id="CHEBI:30413"/>
    </cofactor>
</comment>
<name>H0XAP9_OTOGA</name>
<dbReference type="GO" id="GO:0033629">
    <property type="term" value="P:negative regulation of cell adhesion mediated by integrin"/>
    <property type="evidence" value="ECO:0007669"/>
    <property type="project" value="Ensembl"/>
</dbReference>
<keyword evidence="9 16" id="KW-0560">Oxidoreductase</keyword>
<dbReference type="GO" id="GO:0042537">
    <property type="term" value="P:benzene-containing compound metabolic process"/>
    <property type="evidence" value="ECO:0007669"/>
    <property type="project" value="Ensembl"/>
</dbReference>
<keyword evidence="17" id="KW-0812">Transmembrane</keyword>
<keyword evidence="14" id="KW-0456">Lyase</keyword>
<evidence type="ECO:0000256" key="1">
    <source>
        <dbReference type="ARBA" id="ARBA00001971"/>
    </source>
</evidence>
<feature type="transmembrane region" description="Helical" evidence="17">
    <location>
        <begin position="20"/>
        <end position="40"/>
    </location>
</feature>
<dbReference type="GO" id="GO:0045766">
    <property type="term" value="P:positive regulation of angiogenesis"/>
    <property type="evidence" value="ECO:0007669"/>
    <property type="project" value="Ensembl"/>
</dbReference>
<reference evidence="18" key="3">
    <citation type="submission" date="2025-09" db="UniProtKB">
        <authorList>
            <consortium name="Ensembl"/>
        </authorList>
    </citation>
    <scope>IDENTIFICATION</scope>
</reference>
<keyword evidence="19" id="KW-1185">Reference proteome</keyword>
<dbReference type="GO" id="GO:0070301">
    <property type="term" value="P:cellular response to hydrogen peroxide"/>
    <property type="evidence" value="ECO:0007669"/>
    <property type="project" value="Ensembl"/>
</dbReference>
<dbReference type="GO" id="GO:2000377">
    <property type="term" value="P:regulation of reactive oxygen species metabolic process"/>
    <property type="evidence" value="ECO:0007669"/>
    <property type="project" value="Ensembl"/>
</dbReference>
<dbReference type="SUPFAM" id="SSF48264">
    <property type="entry name" value="Cytochrome P450"/>
    <property type="match status" value="1"/>
</dbReference>
<dbReference type="Proteomes" id="UP000005225">
    <property type="component" value="Unassembled WGS sequence"/>
</dbReference>
<dbReference type="STRING" id="30611.ENSOGAP00000012713"/>
<dbReference type="PRINTS" id="PR00463">
    <property type="entry name" value="EP450I"/>
</dbReference>
<dbReference type="HOGENOM" id="CLU_001570_22_0_1"/>
<dbReference type="VGNC" id="VGNC:82734">
    <property type="gene designation" value="CYP1B1"/>
</dbReference>
<feature type="binding site" description="axial binding residue" evidence="15">
    <location>
        <position position="470"/>
    </location>
    <ligand>
        <name>heme</name>
        <dbReference type="ChEBI" id="CHEBI:30413"/>
    </ligand>
    <ligandPart>
        <name>Fe</name>
        <dbReference type="ChEBI" id="CHEBI:18248"/>
    </ligandPart>
</feature>
<evidence type="ECO:0000256" key="4">
    <source>
        <dbReference type="ARBA" id="ARBA00010617"/>
    </source>
</evidence>
<dbReference type="InterPro" id="IPR036396">
    <property type="entry name" value="Cyt_P450_sf"/>
</dbReference>
<keyword evidence="7" id="KW-0256">Endoplasmic reticulum</keyword>
<dbReference type="GO" id="GO:0008210">
    <property type="term" value="P:estrogen metabolic process"/>
    <property type="evidence" value="ECO:0007669"/>
    <property type="project" value="Ensembl"/>
</dbReference>
<dbReference type="AlphaFoldDB" id="H0XAP9"/>
<dbReference type="InterPro" id="IPR002401">
    <property type="entry name" value="Cyt_P450_E_grp-I"/>
</dbReference>
<protein>
    <submittedName>
        <fullName evidence="18">Cytochrome P450 family 1 subfamily B member 1</fullName>
    </submittedName>
</protein>
<keyword evidence="6 15" id="KW-0479">Metal-binding</keyword>
<evidence type="ECO:0000256" key="11">
    <source>
        <dbReference type="ARBA" id="ARBA00023033"/>
    </source>
</evidence>
<dbReference type="GeneTree" id="ENSGT00950000183037"/>
<keyword evidence="5 15" id="KW-0349">Heme</keyword>
<dbReference type="CTD" id="1545"/>
<dbReference type="GO" id="GO:0046427">
    <property type="term" value="P:positive regulation of receptor signaling pathway via JAK-STAT"/>
    <property type="evidence" value="ECO:0007669"/>
    <property type="project" value="Ensembl"/>
</dbReference>
<evidence type="ECO:0000256" key="10">
    <source>
        <dbReference type="ARBA" id="ARBA00023004"/>
    </source>
</evidence>
<dbReference type="KEGG" id="oga:100949593"/>
<dbReference type="OMA" id="QIRLGNC"/>
<evidence type="ECO:0000256" key="13">
    <source>
        <dbReference type="ARBA" id="ARBA00023136"/>
    </source>
</evidence>
<dbReference type="GO" id="GO:0004508">
    <property type="term" value="F:steroid 17-alpha-monooxygenase activity"/>
    <property type="evidence" value="ECO:0007669"/>
    <property type="project" value="TreeGrafter"/>
</dbReference>
<dbReference type="InterPro" id="IPR001128">
    <property type="entry name" value="Cyt_P450"/>
</dbReference>
<evidence type="ECO:0000256" key="14">
    <source>
        <dbReference type="ARBA" id="ARBA00023239"/>
    </source>
</evidence>
<dbReference type="eggNOG" id="KOG0156">
    <property type="taxonomic scope" value="Eukaryota"/>
</dbReference>
<evidence type="ECO:0000256" key="16">
    <source>
        <dbReference type="RuleBase" id="RU000461"/>
    </source>
</evidence>
<dbReference type="CDD" id="cd20675">
    <property type="entry name" value="CYP1B1-like"/>
    <property type="match status" value="1"/>
</dbReference>
<dbReference type="InParanoid" id="H0XAP9"/>
<keyword evidence="8" id="KW-0492">Microsome</keyword>
<evidence type="ECO:0000256" key="9">
    <source>
        <dbReference type="ARBA" id="ARBA00023002"/>
    </source>
</evidence>
<dbReference type="GO" id="GO:0005789">
    <property type="term" value="C:endoplasmic reticulum membrane"/>
    <property type="evidence" value="ECO:0007669"/>
    <property type="project" value="UniProtKB-SubCell"/>
</dbReference>
<evidence type="ECO:0000256" key="12">
    <source>
        <dbReference type="ARBA" id="ARBA00023098"/>
    </source>
</evidence>
<dbReference type="GO" id="GO:0008631">
    <property type="term" value="P:intrinsic apoptotic signaling pathway in response to oxidative stress"/>
    <property type="evidence" value="ECO:0007669"/>
    <property type="project" value="Ensembl"/>
</dbReference>
<evidence type="ECO:0000313" key="20">
    <source>
        <dbReference type="VGNC" id="VGNC:82734"/>
    </source>
</evidence>
<evidence type="ECO:0000256" key="6">
    <source>
        <dbReference type="ARBA" id="ARBA00022723"/>
    </source>
</evidence>
<evidence type="ECO:0000313" key="19">
    <source>
        <dbReference type="Proteomes" id="UP000005225"/>
    </source>
</evidence>
<dbReference type="PROSITE" id="PS00086">
    <property type="entry name" value="CYTOCHROME_P450"/>
    <property type="match status" value="1"/>
</dbReference>